<dbReference type="Proteomes" id="UP000053268">
    <property type="component" value="Unassembled WGS sequence"/>
</dbReference>
<keyword evidence="8" id="KW-1185">Reference proteome</keyword>
<keyword evidence="3 5" id="KW-1133">Transmembrane helix</keyword>
<gene>
    <name evidence="9" type="primary">LOC106121955</name>
    <name evidence="7" type="ORF">RR46_06586</name>
</gene>
<evidence type="ECO:0000259" key="6">
    <source>
        <dbReference type="PROSITE" id="PS50850"/>
    </source>
</evidence>
<accession>A0A194PSN4</accession>
<feature type="transmembrane region" description="Helical" evidence="5">
    <location>
        <begin position="147"/>
        <end position="167"/>
    </location>
</feature>
<keyword evidence="4 5" id="KW-0472">Membrane</keyword>
<feature type="transmembrane region" description="Helical" evidence="5">
    <location>
        <begin position="324"/>
        <end position="347"/>
    </location>
</feature>
<dbReference type="Pfam" id="PF00083">
    <property type="entry name" value="Sugar_tr"/>
    <property type="match status" value="1"/>
</dbReference>
<sequence>MTTEDAIENIIGRFGFYQTWVLFLIAIGRVPADFQLTNVVYILPKVDYVCLDEGSPNMTNYCPCKNPEYETSTIVESVVTTWNLICGSSHLASLAQSVLQIGILTGSLLYGYLSDRYGRKTSILMALTTDVVFVVASALVPNFWMFLVLRFLIGTSVGGTLICSYTLMVELSGKSFRPYLPGLTQIAYATVSIVHPIIAYYVREWRYLQLVTSLPCVFVISYNWLMLESPRWLITVGKKKEAIDVLTKIAKWNKRPTENIASIIYAAEEHKTNKEEPKYGSYLDLFSTPKMKMYSLIIACVWFCCGNTFYGINQYIGRLQGNFYLNIFLFGVFHIPPLFFNVLVSLYIKRKIGVIGSFSISAIALIIFIYIPSDLEYLSLAFAILGHIGSNMAFGQMYLFTSEVFPTVVRNSALGFASMFSRFGGFVAPFVVNIGIEWISVAIFSGVTLIAAFFCFFLPDTKDKVLLNTIEQAEKLTDDK</sequence>
<dbReference type="Gene3D" id="1.20.1250.20">
    <property type="entry name" value="MFS general substrate transporter like domains"/>
    <property type="match status" value="1"/>
</dbReference>
<feature type="transmembrane region" description="Helical" evidence="5">
    <location>
        <begin position="179"/>
        <end position="201"/>
    </location>
</feature>
<reference evidence="7 8" key="1">
    <citation type="journal article" date="2015" name="Nat. Commun.">
        <title>Outbred genome sequencing and CRISPR/Cas9 gene editing in butterflies.</title>
        <authorList>
            <person name="Li X."/>
            <person name="Fan D."/>
            <person name="Zhang W."/>
            <person name="Liu G."/>
            <person name="Zhang L."/>
            <person name="Zhao L."/>
            <person name="Fang X."/>
            <person name="Chen L."/>
            <person name="Dong Y."/>
            <person name="Chen Y."/>
            <person name="Ding Y."/>
            <person name="Zhao R."/>
            <person name="Feng M."/>
            <person name="Zhu Y."/>
            <person name="Feng Y."/>
            <person name="Jiang X."/>
            <person name="Zhu D."/>
            <person name="Xiang H."/>
            <person name="Feng X."/>
            <person name="Li S."/>
            <person name="Wang J."/>
            <person name="Zhang G."/>
            <person name="Kronforst M.R."/>
            <person name="Wang W."/>
        </authorList>
    </citation>
    <scope>NUCLEOTIDE SEQUENCE [LARGE SCALE GENOMIC DNA]</scope>
    <source>
        <strain evidence="7">Ya'a_city_454_Px</strain>
        <tissue evidence="7">Whole body</tissue>
    </source>
</reference>
<evidence type="ECO:0000313" key="7">
    <source>
        <dbReference type="EMBL" id="KPI94135.1"/>
    </source>
</evidence>
<dbReference type="Proteomes" id="UP000694872">
    <property type="component" value="Unplaced"/>
</dbReference>
<feature type="transmembrane region" description="Helical" evidence="5">
    <location>
        <begin position="438"/>
        <end position="458"/>
    </location>
</feature>
<dbReference type="EMBL" id="KQ459600">
    <property type="protein sequence ID" value="KPI94135.1"/>
    <property type="molecule type" value="Genomic_DNA"/>
</dbReference>
<dbReference type="GO" id="GO:0016020">
    <property type="term" value="C:membrane"/>
    <property type="evidence" value="ECO:0007669"/>
    <property type="project" value="UniProtKB-SubCell"/>
</dbReference>
<name>A0A194PSN4_PAPXU</name>
<dbReference type="PANTHER" id="PTHR24064">
    <property type="entry name" value="SOLUTE CARRIER FAMILY 22 MEMBER"/>
    <property type="match status" value="1"/>
</dbReference>
<dbReference type="PROSITE" id="PS50850">
    <property type="entry name" value="MFS"/>
    <property type="match status" value="1"/>
</dbReference>
<dbReference type="OrthoDB" id="5296287at2759"/>
<feature type="transmembrane region" description="Helical" evidence="5">
    <location>
        <begin position="377"/>
        <end position="400"/>
    </location>
</feature>
<dbReference type="GO" id="GO:0022857">
    <property type="term" value="F:transmembrane transporter activity"/>
    <property type="evidence" value="ECO:0007669"/>
    <property type="project" value="InterPro"/>
</dbReference>
<evidence type="ECO:0000256" key="2">
    <source>
        <dbReference type="ARBA" id="ARBA00022692"/>
    </source>
</evidence>
<feature type="transmembrane region" description="Helical" evidence="5">
    <location>
        <begin position="207"/>
        <end position="225"/>
    </location>
</feature>
<feature type="transmembrane region" description="Helical" evidence="5">
    <location>
        <begin position="123"/>
        <end position="141"/>
    </location>
</feature>
<evidence type="ECO:0000256" key="5">
    <source>
        <dbReference type="SAM" id="Phobius"/>
    </source>
</evidence>
<dbReference type="KEGG" id="pxu:106121955"/>
<dbReference type="InterPro" id="IPR005828">
    <property type="entry name" value="MFS_sugar_transport-like"/>
</dbReference>
<dbReference type="InterPro" id="IPR020846">
    <property type="entry name" value="MFS_dom"/>
</dbReference>
<evidence type="ECO:0000256" key="1">
    <source>
        <dbReference type="ARBA" id="ARBA00004141"/>
    </source>
</evidence>
<protein>
    <submittedName>
        <fullName evidence="9">Organic cation transporter protein-like</fullName>
    </submittedName>
    <submittedName>
        <fullName evidence="7">Organic cation transporter-like protein</fullName>
    </submittedName>
</protein>
<feature type="transmembrane region" description="Helical" evidence="5">
    <location>
        <begin position="354"/>
        <end position="371"/>
    </location>
</feature>
<dbReference type="SUPFAM" id="SSF103473">
    <property type="entry name" value="MFS general substrate transporter"/>
    <property type="match status" value="1"/>
</dbReference>
<feature type="domain" description="Major facilitator superfamily (MFS) profile" evidence="6">
    <location>
        <begin position="21"/>
        <end position="463"/>
    </location>
</feature>
<dbReference type="InterPro" id="IPR036259">
    <property type="entry name" value="MFS_trans_sf"/>
</dbReference>
<proteinExistence type="predicted"/>
<feature type="transmembrane region" description="Helical" evidence="5">
    <location>
        <begin position="293"/>
        <end position="312"/>
    </location>
</feature>
<evidence type="ECO:0000256" key="4">
    <source>
        <dbReference type="ARBA" id="ARBA00023136"/>
    </source>
</evidence>
<comment type="subcellular location">
    <subcellularLocation>
        <location evidence="1">Membrane</location>
        <topology evidence="1">Multi-pass membrane protein</topology>
    </subcellularLocation>
</comment>
<dbReference type="RefSeq" id="XP_013173245.1">
    <property type="nucleotide sequence ID" value="XM_013317791.1"/>
</dbReference>
<evidence type="ECO:0000313" key="9">
    <source>
        <dbReference type="RefSeq" id="XP_013173245.1"/>
    </source>
</evidence>
<dbReference type="GeneID" id="106121955"/>
<feature type="transmembrane region" description="Helical" evidence="5">
    <location>
        <begin position="91"/>
        <end position="111"/>
    </location>
</feature>
<evidence type="ECO:0000256" key="3">
    <source>
        <dbReference type="ARBA" id="ARBA00022989"/>
    </source>
</evidence>
<dbReference type="AlphaFoldDB" id="A0A194PSN4"/>
<reference evidence="9" key="2">
    <citation type="submission" date="2025-04" db="UniProtKB">
        <authorList>
            <consortium name="RefSeq"/>
        </authorList>
    </citation>
    <scope>IDENTIFICATION</scope>
</reference>
<organism evidence="7 8">
    <name type="scientific">Papilio xuthus</name>
    <name type="common">Asian swallowtail butterfly</name>
    <dbReference type="NCBI Taxonomy" id="66420"/>
    <lineage>
        <taxon>Eukaryota</taxon>
        <taxon>Metazoa</taxon>
        <taxon>Ecdysozoa</taxon>
        <taxon>Arthropoda</taxon>
        <taxon>Hexapoda</taxon>
        <taxon>Insecta</taxon>
        <taxon>Pterygota</taxon>
        <taxon>Neoptera</taxon>
        <taxon>Endopterygota</taxon>
        <taxon>Lepidoptera</taxon>
        <taxon>Glossata</taxon>
        <taxon>Ditrysia</taxon>
        <taxon>Papilionoidea</taxon>
        <taxon>Papilionidae</taxon>
        <taxon>Papilioninae</taxon>
        <taxon>Papilio</taxon>
    </lineage>
</organism>
<keyword evidence="2 5" id="KW-0812">Transmembrane</keyword>
<evidence type="ECO:0000313" key="8">
    <source>
        <dbReference type="Proteomes" id="UP000053268"/>
    </source>
</evidence>
<dbReference type="STRING" id="66420.A0A194PSN4"/>